<comment type="catalytic activity">
    <reaction evidence="9">
        <text>5,6-dihydrouridine(16) in tRNA + NADP(+) = uridine(16) in tRNA + NADPH + H(+)</text>
        <dbReference type="Rhea" id="RHEA:53376"/>
        <dbReference type="Rhea" id="RHEA-COMP:13543"/>
        <dbReference type="Rhea" id="RHEA-COMP:13544"/>
        <dbReference type="ChEBI" id="CHEBI:15378"/>
        <dbReference type="ChEBI" id="CHEBI:57783"/>
        <dbReference type="ChEBI" id="CHEBI:58349"/>
        <dbReference type="ChEBI" id="CHEBI:65315"/>
        <dbReference type="ChEBI" id="CHEBI:74443"/>
    </reaction>
</comment>
<dbReference type="Proteomes" id="UP000646745">
    <property type="component" value="Unassembled WGS sequence"/>
</dbReference>
<evidence type="ECO:0000259" key="12">
    <source>
        <dbReference type="Pfam" id="PF01207"/>
    </source>
</evidence>
<dbReference type="InterPro" id="IPR018517">
    <property type="entry name" value="tRNA_hU_synthase_CS"/>
</dbReference>
<dbReference type="InterPro" id="IPR032886">
    <property type="entry name" value="DusC"/>
</dbReference>
<evidence type="ECO:0000256" key="6">
    <source>
        <dbReference type="ARBA" id="ARBA00022857"/>
    </source>
</evidence>
<dbReference type="InterPro" id="IPR001269">
    <property type="entry name" value="DUS_fam"/>
</dbReference>
<keyword evidence="8 9" id="KW-0560">Oxidoreductase</keyword>
<dbReference type="Gene3D" id="3.20.20.70">
    <property type="entry name" value="Aldolase class I"/>
    <property type="match status" value="1"/>
</dbReference>
<dbReference type="Pfam" id="PF01207">
    <property type="entry name" value="Dus"/>
    <property type="match status" value="1"/>
</dbReference>
<evidence type="ECO:0000313" key="13">
    <source>
        <dbReference type="EMBL" id="GHB20613.1"/>
    </source>
</evidence>
<comment type="catalytic activity">
    <reaction evidence="9">
        <text>5,6-dihydrouridine(16) in tRNA + NAD(+) = uridine(16) in tRNA + NADH + H(+)</text>
        <dbReference type="Rhea" id="RHEA:53380"/>
        <dbReference type="Rhea" id="RHEA-COMP:13543"/>
        <dbReference type="Rhea" id="RHEA-COMP:13544"/>
        <dbReference type="ChEBI" id="CHEBI:15378"/>
        <dbReference type="ChEBI" id="CHEBI:57540"/>
        <dbReference type="ChEBI" id="CHEBI:57945"/>
        <dbReference type="ChEBI" id="CHEBI:65315"/>
        <dbReference type="ChEBI" id="CHEBI:74443"/>
    </reaction>
</comment>
<dbReference type="Gene3D" id="1.20.225.30">
    <property type="entry name" value="Dihydrouridine synthase, C-terminal recognition domain"/>
    <property type="match status" value="1"/>
</dbReference>
<feature type="region of interest" description="Disordered" evidence="11">
    <location>
        <begin position="1"/>
        <end position="20"/>
    </location>
</feature>
<evidence type="ECO:0000256" key="9">
    <source>
        <dbReference type="HAMAP-Rule" id="MF_02043"/>
    </source>
</evidence>
<feature type="binding site" evidence="9">
    <location>
        <begin position="272"/>
        <end position="273"/>
    </location>
    <ligand>
        <name>FMN</name>
        <dbReference type="ChEBI" id="CHEBI:58210"/>
    </ligand>
</feature>
<feature type="active site" description="Proton donor" evidence="9">
    <location>
        <position position="146"/>
    </location>
</feature>
<evidence type="ECO:0000313" key="14">
    <source>
        <dbReference type="Proteomes" id="UP000646745"/>
    </source>
</evidence>
<keyword evidence="14" id="KW-1185">Reference proteome</keyword>
<feature type="site" description="Interacts with tRNA; defines subfamily-specific binding signature" evidence="9">
    <location>
        <position position="76"/>
    </location>
</feature>
<dbReference type="InterPro" id="IPR035587">
    <property type="entry name" value="DUS-like_FMN-bd"/>
</dbReference>
<sequence>MAAVRPEAPVSNSAPLSSPLVHGRQDGVRFAGTPATVHSALGRIGLAPMEGVVDAETRALLSADGALDWCVTEFVRVVDARLPPRVFLRHCPELASTEAGSAHGPRTPSGVPVTLQLLGSDPVALAANAEQAISMGVRRLDLNFGCPAKTVNRHDGGASLLRTPERVYRVVSAVAEAGKRHGVSVNAKLRLGFDDKQLALACALAAESGGAEELVVHARTRREGYRPPAHWEWIARIRTAVGVPVVANGDIWTLEDYWKARSLSGCRDVMLGRGMLADPWLARRIRHWQQTGERLAPTPWSTRRDVLCRYAEQKHADGMADKFIVSLLKQWLNIMRGRDAESAACFTAVRRETDLAIFLQRLDAWATTLPACNASRAALSWRPA</sequence>
<organism evidence="13 14">
    <name type="scientific">Salinicola rhizosphaerae</name>
    <dbReference type="NCBI Taxonomy" id="1443141"/>
    <lineage>
        <taxon>Bacteria</taxon>
        <taxon>Pseudomonadati</taxon>
        <taxon>Pseudomonadota</taxon>
        <taxon>Gammaproteobacteria</taxon>
        <taxon>Oceanospirillales</taxon>
        <taxon>Halomonadaceae</taxon>
        <taxon>Salinicola</taxon>
    </lineage>
</organism>
<keyword evidence="2 9" id="KW-0820">tRNA-binding</keyword>
<keyword evidence="4 9" id="KW-0288">FMN</keyword>
<comment type="similarity">
    <text evidence="10">Belongs to the dus family.</text>
</comment>
<dbReference type="PANTHER" id="PTHR11082">
    <property type="entry name" value="TRNA-DIHYDROURIDINE SYNTHASE"/>
    <property type="match status" value="1"/>
</dbReference>
<evidence type="ECO:0000256" key="7">
    <source>
        <dbReference type="ARBA" id="ARBA00022884"/>
    </source>
</evidence>
<feature type="site" description="Interacts with tRNA; defines subfamily-specific binding signature" evidence="9">
    <location>
        <position position="350"/>
    </location>
</feature>
<evidence type="ECO:0000256" key="5">
    <source>
        <dbReference type="ARBA" id="ARBA00022694"/>
    </source>
</evidence>
<feature type="site" description="Interacts with tRNA; defines subfamily-specific binding signature" evidence="9">
    <location>
        <position position="329"/>
    </location>
</feature>
<keyword evidence="7 9" id="KW-0694">RNA-binding</keyword>
<feature type="binding site" evidence="9">
    <location>
        <position position="188"/>
    </location>
    <ligand>
        <name>FMN</name>
        <dbReference type="ChEBI" id="CHEBI:58210"/>
    </ligand>
</feature>
<dbReference type="CDD" id="cd02801">
    <property type="entry name" value="DUS_like_FMN"/>
    <property type="match status" value="1"/>
</dbReference>
<comment type="function">
    <text evidence="9">Catalyzes the synthesis of 5,6-dihydrouridine (D), a modified base found in the D-loop of most tRNAs, via the reduction of the C5-C6 double bond in target uridines. Specifically modifies U16 in tRNAs.</text>
</comment>
<feature type="binding site" evidence="9">
    <location>
        <begin position="248"/>
        <end position="250"/>
    </location>
    <ligand>
        <name>FMN</name>
        <dbReference type="ChEBI" id="CHEBI:58210"/>
    </ligand>
</feature>
<evidence type="ECO:0000256" key="2">
    <source>
        <dbReference type="ARBA" id="ARBA00022555"/>
    </source>
</evidence>
<comment type="caution">
    <text evidence="9">Lacks conserved residue(s) required for the propagation of feature annotation.</text>
</comment>
<evidence type="ECO:0000256" key="10">
    <source>
        <dbReference type="PIRNR" id="PIRNR006621"/>
    </source>
</evidence>
<dbReference type="PANTHER" id="PTHR11082:SF26">
    <property type="entry name" value="TRNA-DIHYDROURIDINE(16) SYNTHASE"/>
    <property type="match status" value="1"/>
</dbReference>
<dbReference type="EMBL" id="BMZI01000004">
    <property type="protein sequence ID" value="GHB20613.1"/>
    <property type="molecule type" value="Genomic_DNA"/>
</dbReference>
<feature type="domain" description="DUS-like FMN-binding" evidence="12">
    <location>
        <begin position="46"/>
        <end position="337"/>
    </location>
</feature>
<dbReference type="PIRSF" id="PIRSF006621">
    <property type="entry name" value="Dus"/>
    <property type="match status" value="1"/>
</dbReference>
<feature type="site" description="Interacts with tRNA" evidence="9">
    <location>
        <position position="225"/>
    </location>
</feature>
<dbReference type="HAMAP" id="MF_02043">
    <property type="entry name" value="DusC_subfam"/>
    <property type="match status" value="1"/>
</dbReference>
<dbReference type="PROSITE" id="PS01136">
    <property type="entry name" value="UPF0034"/>
    <property type="match status" value="1"/>
</dbReference>
<keyword evidence="6 9" id="KW-0521">NADP</keyword>
<keyword evidence="5 9" id="KW-0819">tRNA processing</keyword>
<keyword evidence="3 9" id="KW-0285">Flavoprotein</keyword>
<evidence type="ECO:0000256" key="8">
    <source>
        <dbReference type="ARBA" id="ARBA00023002"/>
    </source>
</evidence>
<feature type="binding site" evidence="9">
    <location>
        <position position="116"/>
    </location>
    <ligand>
        <name>FMN</name>
        <dbReference type="ChEBI" id="CHEBI:58210"/>
    </ligand>
</feature>
<proteinExistence type="inferred from homology"/>
<accession>A0ABQ3E605</accession>
<comment type="caution">
    <text evidence="13">The sequence shown here is derived from an EMBL/GenBank/DDBJ whole genome shotgun (WGS) entry which is preliminary data.</text>
</comment>
<comment type="cofactor">
    <cofactor evidence="1 9 10">
        <name>FMN</name>
        <dbReference type="ChEBI" id="CHEBI:58210"/>
    </cofactor>
</comment>
<evidence type="ECO:0000256" key="3">
    <source>
        <dbReference type="ARBA" id="ARBA00022630"/>
    </source>
</evidence>
<feature type="site" description="Interacts with tRNA" evidence="9">
    <location>
        <position position="143"/>
    </location>
</feature>
<comment type="similarity">
    <text evidence="9">Belongs to the Dus family. DusC subfamily.</text>
</comment>
<evidence type="ECO:0000256" key="1">
    <source>
        <dbReference type="ARBA" id="ARBA00001917"/>
    </source>
</evidence>
<evidence type="ECO:0000256" key="4">
    <source>
        <dbReference type="ARBA" id="ARBA00022643"/>
    </source>
</evidence>
<reference evidence="14" key="1">
    <citation type="journal article" date="2019" name="Int. J. Syst. Evol. Microbiol.">
        <title>The Global Catalogue of Microorganisms (GCM) 10K type strain sequencing project: providing services to taxonomists for standard genome sequencing and annotation.</title>
        <authorList>
            <consortium name="The Broad Institute Genomics Platform"/>
            <consortium name="The Broad Institute Genome Sequencing Center for Infectious Disease"/>
            <person name="Wu L."/>
            <person name="Ma J."/>
        </authorList>
    </citation>
    <scope>NUCLEOTIDE SEQUENCE [LARGE SCALE GENOMIC DNA]</scope>
    <source>
        <strain evidence="14">KCTC 32998</strain>
    </source>
</reference>
<protein>
    <recommendedName>
        <fullName evidence="9">tRNA-dihydrouridine(16) synthase</fullName>
        <ecNumber evidence="9">1.3.1.-</ecNumber>
    </recommendedName>
    <alternativeName>
        <fullName evidence="9">U16-specific dihydrouridine synthase</fullName>
        <shortName evidence="9">U16-specific Dus</shortName>
    </alternativeName>
    <alternativeName>
        <fullName evidence="9">tRNA-dihydrouridine synthase C</fullName>
    </alternativeName>
</protein>
<name>A0ABQ3E605_9GAMM</name>
<dbReference type="EC" id="1.3.1.-" evidence="9"/>
<dbReference type="SUPFAM" id="SSF51395">
    <property type="entry name" value="FMN-linked oxidoreductases"/>
    <property type="match status" value="1"/>
</dbReference>
<gene>
    <name evidence="9 13" type="primary">dusC</name>
    <name evidence="13" type="ORF">GCM10009038_19210</name>
</gene>
<evidence type="ECO:0000256" key="11">
    <source>
        <dbReference type="SAM" id="MobiDB-lite"/>
    </source>
</evidence>
<dbReference type="InterPro" id="IPR042270">
    <property type="entry name" value="DusC_C"/>
</dbReference>
<dbReference type="InterPro" id="IPR013785">
    <property type="entry name" value="Aldolase_TIM"/>
</dbReference>